<evidence type="ECO:0000313" key="2">
    <source>
        <dbReference type="Proteomes" id="UP000199559"/>
    </source>
</evidence>
<keyword evidence="2" id="KW-1185">Reference proteome</keyword>
<protein>
    <submittedName>
        <fullName evidence="1">Uncharacterized protein</fullName>
    </submittedName>
</protein>
<sequence length="94" mass="10843">MRNLAIQTIEKEEIKYLKFPKEELLASKTEKAERCLTLTRAMVLGNIEHEKVRILFADNEGLKRVNTTIWGVTEKYVILKTSTIIPLERILSVA</sequence>
<dbReference type="Proteomes" id="UP000199559">
    <property type="component" value="Unassembled WGS sequence"/>
</dbReference>
<dbReference type="STRING" id="1144750.SAMN05443431_101318"/>
<dbReference type="AlphaFoldDB" id="A0A1I3JAR4"/>
<dbReference type="RefSeq" id="WP_090836878.1">
    <property type="nucleotide sequence ID" value="NZ_CANKYB010000001.1"/>
</dbReference>
<gene>
    <name evidence="1" type="ORF">SAMN05443431_101318</name>
</gene>
<accession>A0A1I3JAR4</accession>
<reference evidence="2" key="1">
    <citation type="submission" date="2016-10" db="EMBL/GenBank/DDBJ databases">
        <authorList>
            <person name="Varghese N."/>
            <person name="Submissions S."/>
        </authorList>
    </citation>
    <scope>NUCLEOTIDE SEQUENCE [LARGE SCALE GENOMIC DNA]</scope>
    <source>
        <strain evidence="2">DSM 28881</strain>
    </source>
</reference>
<evidence type="ECO:0000313" key="1">
    <source>
        <dbReference type="EMBL" id="SFI57035.1"/>
    </source>
</evidence>
<name>A0A1I3JAR4_9FLAO</name>
<organism evidence="1 2">
    <name type="scientific">Olleya namhaensis</name>
    <dbReference type="NCBI Taxonomy" id="1144750"/>
    <lineage>
        <taxon>Bacteria</taxon>
        <taxon>Pseudomonadati</taxon>
        <taxon>Bacteroidota</taxon>
        <taxon>Flavobacteriia</taxon>
        <taxon>Flavobacteriales</taxon>
        <taxon>Flavobacteriaceae</taxon>
    </lineage>
</organism>
<proteinExistence type="predicted"/>
<dbReference type="EMBL" id="FORM01000001">
    <property type="protein sequence ID" value="SFI57035.1"/>
    <property type="molecule type" value="Genomic_DNA"/>
</dbReference>